<keyword evidence="2" id="KW-1185">Reference proteome</keyword>
<evidence type="ECO:0000313" key="2">
    <source>
        <dbReference type="Proteomes" id="UP000178129"/>
    </source>
</evidence>
<sequence length="48" mass="5328">MISADLPNPSFEPPVLKVESQNIGDLRVVQNLTRCMVLLPQVIGILLR</sequence>
<dbReference type="InParanoid" id="A0A1E1KAT5"/>
<evidence type="ECO:0000313" key="1">
    <source>
        <dbReference type="EMBL" id="CZS95040.1"/>
    </source>
</evidence>
<dbReference type="AlphaFoldDB" id="A0A1E1KAT5"/>
<proteinExistence type="predicted"/>
<dbReference type="Proteomes" id="UP000178129">
    <property type="component" value="Unassembled WGS sequence"/>
</dbReference>
<gene>
    <name evidence="1" type="ORF">RCO7_14347</name>
</gene>
<dbReference type="EMBL" id="FJUW01000010">
    <property type="protein sequence ID" value="CZS95040.1"/>
    <property type="molecule type" value="Genomic_DNA"/>
</dbReference>
<organism evidence="1 2">
    <name type="scientific">Rhynchosporium graminicola</name>
    <dbReference type="NCBI Taxonomy" id="2792576"/>
    <lineage>
        <taxon>Eukaryota</taxon>
        <taxon>Fungi</taxon>
        <taxon>Dikarya</taxon>
        <taxon>Ascomycota</taxon>
        <taxon>Pezizomycotina</taxon>
        <taxon>Leotiomycetes</taxon>
        <taxon>Helotiales</taxon>
        <taxon>Ploettnerulaceae</taxon>
        <taxon>Rhynchosporium</taxon>
    </lineage>
</organism>
<name>A0A1E1KAT5_9HELO</name>
<protein>
    <submittedName>
        <fullName evidence="1">Uncharacterized protein</fullName>
    </submittedName>
</protein>
<accession>A0A1E1KAT5</accession>
<reference evidence="2" key="1">
    <citation type="submission" date="2016-03" db="EMBL/GenBank/DDBJ databases">
        <authorList>
            <person name="Ploux O."/>
        </authorList>
    </citation>
    <scope>NUCLEOTIDE SEQUENCE [LARGE SCALE GENOMIC DNA]</scope>
    <source>
        <strain evidence="2">UK7</strain>
    </source>
</reference>
<comment type="caution">
    <text evidence="1">The sequence shown here is derived from an EMBL/GenBank/DDBJ whole genome shotgun (WGS) entry which is preliminary data.</text>
</comment>